<evidence type="ECO:0000256" key="1">
    <source>
        <dbReference type="SAM" id="MobiDB-lite"/>
    </source>
</evidence>
<dbReference type="Proteomes" id="UP000887159">
    <property type="component" value="Unassembled WGS sequence"/>
</dbReference>
<proteinExistence type="predicted"/>
<keyword evidence="3" id="KW-1185">Reference proteome</keyword>
<accession>A0A8X6V134</accession>
<protein>
    <submittedName>
        <fullName evidence="2">Uncharacterized protein</fullName>
    </submittedName>
</protein>
<gene>
    <name evidence="2" type="ORF">TNCV_1339781</name>
</gene>
<dbReference type="EMBL" id="BMAU01021069">
    <property type="protein sequence ID" value="GFX89279.1"/>
    <property type="molecule type" value="Genomic_DNA"/>
</dbReference>
<feature type="compositionally biased region" description="Basic and acidic residues" evidence="1">
    <location>
        <begin position="12"/>
        <end position="21"/>
    </location>
</feature>
<comment type="caution">
    <text evidence="2">The sequence shown here is derived from an EMBL/GenBank/DDBJ whole genome shotgun (WGS) entry which is preliminary data.</text>
</comment>
<dbReference type="AlphaFoldDB" id="A0A8X6V134"/>
<name>A0A8X6V134_TRICX</name>
<feature type="compositionally biased region" description="Polar residues" evidence="1">
    <location>
        <begin position="1"/>
        <end position="11"/>
    </location>
</feature>
<sequence>MFKPTIPSNCKSSREFGERGESWGSRALPQILGGIEPNRTVTCMMLKVTDNDRRKWDNKSEFELVMADLYSNPRTPTNASWLLNQNGKAFTAAIQSYFRKKNVKDLLFLSFSEDHGSTPSGLATQVLRTQSVGLLVVGLPENAILPRSSDNIRDAKKQLAGHGVENHIHFQSSPLGQCCTSASVRITSFRILSRKDSCDATFTSTDDTKRRPCKCFSIGGNRQLHTELNLVNTRMWKHVRASVWRRSFRTHSGTNATFSVFGEAEGPPKRSLHSMDSRPSLKRRCHSLTLDLAMVYSPYTLLNISNVSIGVLPKRWQILMFNTVQEKPSFLDRRTKITGFVR</sequence>
<feature type="region of interest" description="Disordered" evidence="1">
    <location>
        <begin position="1"/>
        <end position="22"/>
    </location>
</feature>
<reference evidence="2" key="1">
    <citation type="submission" date="2020-08" db="EMBL/GenBank/DDBJ databases">
        <title>Multicomponent nature underlies the extraordinary mechanical properties of spider dragline silk.</title>
        <authorList>
            <person name="Kono N."/>
            <person name="Nakamura H."/>
            <person name="Mori M."/>
            <person name="Yoshida Y."/>
            <person name="Ohtoshi R."/>
            <person name="Malay A.D."/>
            <person name="Moran D.A.P."/>
            <person name="Tomita M."/>
            <person name="Numata K."/>
            <person name="Arakawa K."/>
        </authorList>
    </citation>
    <scope>NUCLEOTIDE SEQUENCE</scope>
</reference>
<evidence type="ECO:0000313" key="2">
    <source>
        <dbReference type="EMBL" id="GFX89279.1"/>
    </source>
</evidence>
<organism evidence="2 3">
    <name type="scientific">Trichonephila clavipes</name>
    <name type="common">Golden silk orbweaver</name>
    <name type="synonym">Nephila clavipes</name>
    <dbReference type="NCBI Taxonomy" id="2585209"/>
    <lineage>
        <taxon>Eukaryota</taxon>
        <taxon>Metazoa</taxon>
        <taxon>Ecdysozoa</taxon>
        <taxon>Arthropoda</taxon>
        <taxon>Chelicerata</taxon>
        <taxon>Arachnida</taxon>
        <taxon>Araneae</taxon>
        <taxon>Araneomorphae</taxon>
        <taxon>Entelegynae</taxon>
        <taxon>Araneoidea</taxon>
        <taxon>Nephilidae</taxon>
        <taxon>Trichonephila</taxon>
    </lineage>
</organism>
<evidence type="ECO:0000313" key="3">
    <source>
        <dbReference type="Proteomes" id="UP000887159"/>
    </source>
</evidence>